<comment type="caution">
    <text evidence="6">The sequence shown here is derived from an EMBL/GenBank/DDBJ whole genome shotgun (WGS) entry which is preliminary data.</text>
</comment>
<dbReference type="AlphaFoldDB" id="A0A4R2NXJ7"/>
<sequence length="118" mass="13293">MNKNKIIYYAATGLLTALMLFSVSMYLFNNAEIVKAFETMGYPSYLVYPLATAKVLGLITIWFIANKSLKEWAYAGFFFNTLLAFFAHVMIGDGQQMGALIGFILVIISYTFSKKINE</sequence>
<dbReference type="GO" id="GO:0016020">
    <property type="term" value="C:membrane"/>
    <property type="evidence" value="ECO:0007669"/>
    <property type="project" value="UniProtKB-SubCell"/>
</dbReference>
<evidence type="ECO:0000256" key="5">
    <source>
        <dbReference type="SAM" id="Phobius"/>
    </source>
</evidence>
<proteinExistence type="predicted"/>
<dbReference type="Proteomes" id="UP000294564">
    <property type="component" value="Unassembled WGS sequence"/>
</dbReference>
<gene>
    <name evidence="6" type="ORF">EV195_102281</name>
</gene>
<accession>A0A4R2NXJ7</accession>
<keyword evidence="7" id="KW-1185">Reference proteome</keyword>
<comment type="subcellular location">
    <subcellularLocation>
        <location evidence="1">Membrane</location>
        <topology evidence="1">Multi-pass membrane protein</topology>
    </subcellularLocation>
</comment>
<feature type="transmembrane region" description="Helical" evidence="5">
    <location>
        <begin position="97"/>
        <end position="113"/>
    </location>
</feature>
<feature type="transmembrane region" description="Helical" evidence="5">
    <location>
        <begin position="72"/>
        <end position="91"/>
    </location>
</feature>
<keyword evidence="2 5" id="KW-0812">Transmembrane</keyword>
<evidence type="ECO:0000256" key="3">
    <source>
        <dbReference type="ARBA" id="ARBA00022989"/>
    </source>
</evidence>
<dbReference type="OrthoDB" id="7960583at2"/>
<evidence type="ECO:0000313" key="7">
    <source>
        <dbReference type="Proteomes" id="UP000294564"/>
    </source>
</evidence>
<feature type="transmembrane region" description="Helical" evidence="5">
    <location>
        <begin position="47"/>
        <end position="65"/>
    </location>
</feature>
<organism evidence="6 7">
    <name type="scientific">Tenacibaculum skagerrakense</name>
    <dbReference type="NCBI Taxonomy" id="186571"/>
    <lineage>
        <taxon>Bacteria</taxon>
        <taxon>Pseudomonadati</taxon>
        <taxon>Bacteroidota</taxon>
        <taxon>Flavobacteriia</taxon>
        <taxon>Flavobacteriales</taxon>
        <taxon>Flavobacteriaceae</taxon>
        <taxon>Tenacibaculum</taxon>
    </lineage>
</organism>
<dbReference type="RefSeq" id="WP_132793820.1">
    <property type="nucleotide sequence ID" value="NZ_SLXM01000002.1"/>
</dbReference>
<evidence type="ECO:0000313" key="6">
    <source>
        <dbReference type="EMBL" id="TCP26939.1"/>
    </source>
</evidence>
<dbReference type="EMBL" id="SLXM01000002">
    <property type="protein sequence ID" value="TCP26939.1"/>
    <property type="molecule type" value="Genomic_DNA"/>
</dbReference>
<dbReference type="InterPro" id="IPR032808">
    <property type="entry name" value="DoxX"/>
</dbReference>
<reference evidence="6 7" key="1">
    <citation type="submission" date="2019-03" db="EMBL/GenBank/DDBJ databases">
        <title>Genomic Encyclopedia of Type Strains, Phase IV (KMG-IV): sequencing the most valuable type-strain genomes for metagenomic binning, comparative biology and taxonomic classification.</title>
        <authorList>
            <person name="Goeker M."/>
        </authorList>
    </citation>
    <scope>NUCLEOTIDE SEQUENCE [LARGE SCALE GENOMIC DNA]</scope>
    <source>
        <strain evidence="6 7">DSM 14836</strain>
    </source>
</reference>
<evidence type="ECO:0000256" key="4">
    <source>
        <dbReference type="ARBA" id="ARBA00023136"/>
    </source>
</evidence>
<feature type="transmembrane region" description="Helical" evidence="5">
    <location>
        <begin position="7"/>
        <end position="27"/>
    </location>
</feature>
<keyword evidence="3 5" id="KW-1133">Transmembrane helix</keyword>
<evidence type="ECO:0000256" key="2">
    <source>
        <dbReference type="ARBA" id="ARBA00022692"/>
    </source>
</evidence>
<evidence type="ECO:0000256" key="1">
    <source>
        <dbReference type="ARBA" id="ARBA00004141"/>
    </source>
</evidence>
<keyword evidence="4 5" id="KW-0472">Membrane</keyword>
<protein>
    <submittedName>
        <fullName evidence="6">DoxX-like protein</fullName>
    </submittedName>
</protein>
<name>A0A4R2NXJ7_9FLAO</name>
<dbReference type="Pfam" id="PF13564">
    <property type="entry name" value="DoxX_2"/>
    <property type="match status" value="1"/>
</dbReference>